<feature type="transmembrane region" description="Helical" evidence="2">
    <location>
        <begin position="28"/>
        <end position="51"/>
    </location>
</feature>
<keyword evidence="1" id="KW-0175">Coiled coil</keyword>
<evidence type="ECO:0000256" key="2">
    <source>
        <dbReference type="SAM" id="Phobius"/>
    </source>
</evidence>
<gene>
    <name evidence="3" type="ORF">NG895_28805</name>
</gene>
<proteinExistence type="predicted"/>
<dbReference type="Proteomes" id="UP001155241">
    <property type="component" value="Unassembled WGS sequence"/>
</dbReference>
<name>A0A9X2JL25_9BACT</name>
<evidence type="ECO:0000313" key="4">
    <source>
        <dbReference type="Proteomes" id="UP001155241"/>
    </source>
</evidence>
<dbReference type="AlphaFoldDB" id="A0A9X2JL25"/>
<reference evidence="3" key="1">
    <citation type="submission" date="2022-06" db="EMBL/GenBank/DDBJ databases">
        <title>Aeoliella straminimaris, a novel planctomycete from sediments.</title>
        <authorList>
            <person name="Vitorino I.R."/>
            <person name="Lage O.M."/>
        </authorList>
    </citation>
    <scope>NUCLEOTIDE SEQUENCE</scope>
    <source>
        <strain evidence="3">ICT_H6.2</strain>
    </source>
</reference>
<feature type="transmembrane region" description="Helical" evidence="2">
    <location>
        <begin position="63"/>
        <end position="82"/>
    </location>
</feature>
<evidence type="ECO:0000256" key="1">
    <source>
        <dbReference type="SAM" id="Coils"/>
    </source>
</evidence>
<protein>
    <submittedName>
        <fullName evidence="3">Uncharacterized protein</fullName>
    </submittedName>
</protein>
<organism evidence="3 4">
    <name type="scientific">Aeoliella straminimaris</name>
    <dbReference type="NCBI Taxonomy" id="2954799"/>
    <lineage>
        <taxon>Bacteria</taxon>
        <taxon>Pseudomonadati</taxon>
        <taxon>Planctomycetota</taxon>
        <taxon>Planctomycetia</taxon>
        <taxon>Pirellulales</taxon>
        <taxon>Lacipirellulaceae</taxon>
        <taxon>Aeoliella</taxon>
    </lineage>
</organism>
<keyword evidence="4" id="KW-1185">Reference proteome</keyword>
<feature type="coiled-coil region" evidence="1">
    <location>
        <begin position="696"/>
        <end position="740"/>
    </location>
</feature>
<feature type="transmembrane region" description="Helical" evidence="2">
    <location>
        <begin position="158"/>
        <end position="180"/>
    </location>
</feature>
<dbReference type="RefSeq" id="WP_252856030.1">
    <property type="nucleotide sequence ID" value="NZ_JAMXLR010000092.1"/>
</dbReference>
<keyword evidence="2" id="KW-0812">Transmembrane</keyword>
<accession>A0A9X2JL25</accession>
<sequence>MSAPTDHTLDYQAISDLLSDVRQRIRTFVWAEAVLLALVLVGVVFWGGLLLDWMFEPPPQVRLAVHLLLVASVLGILIWWGLRRWMVGLSDRSLALLIERKHPELQDALSVAVDLHESPADAANVHPELAARTIREAAHAARSLNTENLLNQLRINRFALLVGGLAISVIALALGMPKIWDTYTQRLALSPEDWPRRVGLTVEGFEPDGEGGWFRKVARNSDVPVVVNASLAEELEAPERVTIRYRWEEGRRGRDDLIRIGDAEPGRDESQRYEYLFERIAGNVEFDIRGGDDRVRHLRLEVVERPKVTQLQFECEYPEYLGRSNRIVAAGPRVELPEGTVITAVGKANKPLAEVRWRLVVQDDEPQMSSDATSDFESHLKLERNDIDLEVELLDEDGIVSAEPFRVTLASRLDEKPQVLASREGIGLAVTQRAQLPVQLDITDDNGVNTAWLDIRHGDDELPRMPVNLPAGSRNKLLALATVDLEELAQAHPNDPLYAFAPGGQVTIAPSANDKFDLSDESRATAARNLTFEIVTEDELLSRLAGSEQNLRQTFEAVADKLLLLYDSVEKLEQQALGGSVSATEDADLLVVDTSAEPPENAEIAPETIDESEAQSHLARDAVRDAETARQIADEVQGVAAGFEDIHAQLFNNRVDNGEMSNRIGNRIAAPLRKLGEQRMTSVADKIARVATGESTTAAKQEMRQAIIEVEELLREMKGLENYNEIVAMLREIIRQQEQINTKTKDQQKSDLKDLLLD</sequence>
<keyword evidence="2" id="KW-0472">Membrane</keyword>
<evidence type="ECO:0000313" key="3">
    <source>
        <dbReference type="EMBL" id="MCO6047924.1"/>
    </source>
</evidence>
<comment type="caution">
    <text evidence="3">The sequence shown here is derived from an EMBL/GenBank/DDBJ whole genome shotgun (WGS) entry which is preliminary data.</text>
</comment>
<keyword evidence="2" id="KW-1133">Transmembrane helix</keyword>
<dbReference type="EMBL" id="JAMXLR010000092">
    <property type="protein sequence ID" value="MCO6047924.1"/>
    <property type="molecule type" value="Genomic_DNA"/>
</dbReference>